<evidence type="ECO:0000256" key="3">
    <source>
        <dbReference type="ARBA" id="ARBA00022692"/>
    </source>
</evidence>
<feature type="transmembrane region" description="Helical" evidence="11">
    <location>
        <begin position="207"/>
        <end position="224"/>
    </location>
</feature>
<reference evidence="14" key="1">
    <citation type="submission" date="2020-12" db="UniProtKB">
        <authorList>
            <consortium name="WormBaseParasite"/>
        </authorList>
    </citation>
    <scope>IDENTIFICATION</scope>
    <source>
        <strain evidence="14">MHco3</strain>
    </source>
</reference>
<evidence type="ECO:0000256" key="11">
    <source>
        <dbReference type="SAM" id="Phobius"/>
    </source>
</evidence>
<dbReference type="GO" id="GO:0006890">
    <property type="term" value="P:retrograde vesicle-mediated transport, Golgi to endoplasmic reticulum"/>
    <property type="evidence" value="ECO:0007669"/>
    <property type="project" value="InterPro"/>
</dbReference>
<dbReference type="Proteomes" id="UP000025227">
    <property type="component" value="Unplaced"/>
</dbReference>
<dbReference type="InterPro" id="IPR056173">
    <property type="entry name" value="Sec20_C"/>
</dbReference>
<dbReference type="GO" id="GO:0031201">
    <property type="term" value="C:SNARE complex"/>
    <property type="evidence" value="ECO:0007669"/>
    <property type="project" value="TreeGrafter"/>
</dbReference>
<protein>
    <submittedName>
        <fullName evidence="14">Vesicle transport protein SEC20</fullName>
    </submittedName>
</protein>
<evidence type="ECO:0000256" key="2">
    <source>
        <dbReference type="ARBA" id="ARBA00022448"/>
    </source>
</evidence>
<keyword evidence="8 11" id="KW-0472">Membrane</keyword>
<dbReference type="OMA" id="ATCAYII"/>
<dbReference type="GO" id="GO:0005484">
    <property type="term" value="F:SNAP receptor activity"/>
    <property type="evidence" value="ECO:0007669"/>
    <property type="project" value="InterPro"/>
</dbReference>
<keyword evidence="13" id="KW-1185">Reference proteome</keyword>
<feature type="region of interest" description="Disordered" evidence="10">
    <location>
        <begin position="109"/>
        <end position="131"/>
    </location>
</feature>
<sequence length="235" mass="27005">MAPPADRTAMEAHLLHQEIVRLDTMAKQAIDNIMDNVRDERTLHEEIRETKELLTSLGGKIDMLKGLSSKLASRREQQSVRENCERHAKELVENQQQLRTATIKARKAISESERSSLLEGGSTKPKKFNMDEKNIRDNAVKTTERLSDLLSKMGDRVAQSEQTMDSLIHSSSVLVQTHSEFESHAGHIKTGNKLLSKYERRELTDKILVAIALIFYFAVIYYILQKRILSKFWLW</sequence>
<keyword evidence="3 11" id="KW-0812">Transmembrane</keyword>
<evidence type="ECO:0000313" key="14">
    <source>
        <dbReference type="WBParaSite" id="HCON_00090210-00001"/>
    </source>
</evidence>
<evidence type="ECO:0000256" key="9">
    <source>
        <dbReference type="ARBA" id="ARBA00037934"/>
    </source>
</evidence>
<dbReference type="WBParaSite" id="HCON_00090210-00001">
    <property type="protein sequence ID" value="HCON_00090210-00001"/>
    <property type="gene ID" value="HCON_00090210"/>
</dbReference>
<dbReference type="GO" id="GO:0005789">
    <property type="term" value="C:endoplasmic reticulum membrane"/>
    <property type="evidence" value="ECO:0007669"/>
    <property type="project" value="UniProtKB-SubCell"/>
</dbReference>
<evidence type="ECO:0000259" key="12">
    <source>
        <dbReference type="Pfam" id="PF03908"/>
    </source>
</evidence>
<dbReference type="PANTHER" id="PTHR12825">
    <property type="entry name" value="BNIP1-RELATED"/>
    <property type="match status" value="1"/>
</dbReference>
<dbReference type="OrthoDB" id="46868at2759"/>
<keyword evidence="2" id="KW-0813">Transport</keyword>
<keyword evidence="6 11" id="KW-1133">Transmembrane helix</keyword>
<evidence type="ECO:0000256" key="8">
    <source>
        <dbReference type="ARBA" id="ARBA00023136"/>
    </source>
</evidence>
<keyword evidence="7" id="KW-0175">Coiled coil</keyword>
<proteinExistence type="inferred from homology"/>
<keyword evidence="4" id="KW-0256">Endoplasmic reticulum</keyword>
<name>A0A7I4YDZ8_HAECO</name>
<dbReference type="AlphaFoldDB" id="A0A7I4YDZ8"/>
<feature type="domain" description="Sec20 C-terminal" evidence="12">
    <location>
        <begin position="141"/>
        <end position="228"/>
    </location>
</feature>
<evidence type="ECO:0000313" key="13">
    <source>
        <dbReference type="Proteomes" id="UP000025227"/>
    </source>
</evidence>
<comment type="subcellular location">
    <subcellularLocation>
        <location evidence="1">Endoplasmic reticulum membrane</location>
        <topology evidence="1">Single-pass type IV membrane protein</topology>
    </subcellularLocation>
</comment>
<dbReference type="Pfam" id="PF03908">
    <property type="entry name" value="Sec20"/>
    <property type="match status" value="1"/>
</dbReference>
<evidence type="ECO:0000256" key="1">
    <source>
        <dbReference type="ARBA" id="ARBA00004163"/>
    </source>
</evidence>
<keyword evidence="5" id="KW-0931">ER-Golgi transport</keyword>
<evidence type="ECO:0000256" key="6">
    <source>
        <dbReference type="ARBA" id="ARBA00022989"/>
    </source>
</evidence>
<accession>A0A7I4YDZ8</accession>
<evidence type="ECO:0000256" key="4">
    <source>
        <dbReference type="ARBA" id="ARBA00022824"/>
    </source>
</evidence>
<dbReference type="PANTHER" id="PTHR12825:SF0">
    <property type="entry name" value="VESICLE TRANSPORT PROTEIN SEC20"/>
    <property type="match status" value="1"/>
</dbReference>
<evidence type="ECO:0000256" key="7">
    <source>
        <dbReference type="ARBA" id="ARBA00023054"/>
    </source>
</evidence>
<organism evidence="13 14">
    <name type="scientific">Haemonchus contortus</name>
    <name type="common">Barber pole worm</name>
    <dbReference type="NCBI Taxonomy" id="6289"/>
    <lineage>
        <taxon>Eukaryota</taxon>
        <taxon>Metazoa</taxon>
        <taxon>Ecdysozoa</taxon>
        <taxon>Nematoda</taxon>
        <taxon>Chromadorea</taxon>
        <taxon>Rhabditida</taxon>
        <taxon>Rhabditina</taxon>
        <taxon>Rhabditomorpha</taxon>
        <taxon>Strongyloidea</taxon>
        <taxon>Trichostrongylidae</taxon>
        <taxon>Haemonchus</taxon>
    </lineage>
</organism>
<evidence type="ECO:0000256" key="10">
    <source>
        <dbReference type="SAM" id="MobiDB-lite"/>
    </source>
</evidence>
<evidence type="ECO:0000256" key="5">
    <source>
        <dbReference type="ARBA" id="ARBA00022892"/>
    </source>
</evidence>
<dbReference type="InterPro" id="IPR005606">
    <property type="entry name" value="Sec20"/>
</dbReference>
<comment type="similarity">
    <text evidence="9">Belongs to the SEC20 family.</text>
</comment>